<accession>A0AAD5K8A4</accession>
<dbReference type="AlphaFoldDB" id="A0AAD5K8A4"/>
<dbReference type="EMBL" id="JAIXMP010000022">
    <property type="protein sequence ID" value="KAI9255618.1"/>
    <property type="molecule type" value="Genomic_DNA"/>
</dbReference>
<keyword evidence="4" id="KW-1185">Reference proteome</keyword>
<dbReference type="GO" id="GO:0005829">
    <property type="term" value="C:cytosol"/>
    <property type="evidence" value="ECO:0007669"/>
    <property type="project" value="TreeGrafter"/>
</dbReference>
<reference evidence="3" key="2">
    <citation type="submission" date="2023-02" db="EMBL/GenBank/DDBJ databases">
        <authorList>
            <consortium name="DOE Joint Genome Institute"/>
            <person name="Mondo S.J."/>
            <person name="Chang Y."/>
            <person name="Wang Y."/>
            <person name="Ahrendt S."/>
            <person name="Andreopoulos W."/>
            <person name="Barry K."/>
            <person name="Beard J."/>
            <person name="Benny G.L."/>
            <person name="Blankenship S."/>
            <person name="Bonito G."/>
            <person name="Cuomo C."/>
            <person name="Desiro A."/>
            <person name="Gervers K.A."/>
            <person name="Hundley H."/>
            <person name="Kuo A."/>
            <person name="LaButti K."/>
            <person name="Lang B.F."/>
            <person name="Lipzen A."/>
            <person name="O'Donnell K."/>
            <person name="Pangilinan J."/>
            <person name="Reynolds N."/>
            <person name="Sandor L."/>
            <person name="Smith M.W."/>
            <person name="Tsang A."/>
            <person name="Grigoriev I.V."/>
            <person name="Stajich J.E."/>
            <person name="Spatafora J.W."/>
        </authorList>
    </citation>
    <scope>NUCLEOTIDE SEQUENCE</scope>
    <source>
        <strain evidence="3">RSA 2281</strain>
    </source>
</reference>
<dbReference type="SUPFAM" id="SSF81296">
    <property type="entry name" value="E set domains"/>
    <property type="match status" value="1"/>
</dbReference>
<gene>
    <name evidence="3" type="ORF">BDA99DRAFT_517226</name>
</gene>
<evidence type="ECO:0000256" key="1">
    <source>
        <dbReference type="SAM" id="MobiDB-lite"/>
    </source>
</evidence>
<dbReference type="GO" id="GO:0031625">
    <property type="term" value="F:ubiquitin protein ligase binding"/>
    <property type="evidence" value="ECO:0007669"/>
    <property type="project" value="TreeGrafter"/>
</dbReference>
<organism evidence="3 4">
    <name type="scientific">Phascolomyces articulosus</name>
    <dbReference type="NCBI Taxonomy" id="60185"/>
    <lineage>
        <taxon>Eukaryota</taxon>
        <taxon>Fungi</taxon>
        <taxon>Fungi incertae sedis</taxon>
        <taxon>Mucoromycota</taxon>
        <taxon>Mucoromycotina</taxon>
        <taxon>Mucoromycetes</taxon>
        <taxon>Mucorales</taxon>
        <taxon>Lichtheimiaceae</taxon>
        <taxon>Phascolomyces</taxon>
    </lineage>
</organism>
<dbReference type="Pfam" id="PF00339">
    <property type="entry name" value="Arrestin_N"/>
    <property type="match status" value="1"/>
</dbReference>
<feature type="compositionally biased region" description="Pro residues" evidence="1">
    <location>
        <begin position="427"/>
        <end position="436"/>
    </location>
</feature>
<feature type="compositionally biased region" description="Low complexity" evidence="1">
    <location>
        <begin position="412"/>
        <end position="426"/>
    </location>
</feature>
<dbReference type="PANTHER" id="PTHR11188">
    <property type="entry name" value="ARRESTIN DOMAIN CONTAINING PROTEIN"/>
    <property type="match status" value="1"/>
</dbReference>
<feature type="domain" description="Arrestin-like N-terminal" evidence="2">
    <location>
        <begin position="37"/>
        <end position="158"/>
    </location>
</feature>
<dbReference type="GO" id="GO:0030674">
    <property type="term" value="F:protein-macromolecule adaptor activity"/>
    <property type="evidence" value="ECO:0007669"/>
    <property type="project" value="TreeGrafter"/>
</dbReference>
<dbReference type="GO" id="GO:0070086">
    <property type="term" value="P:ubiquitin-dependent endocytosis"/>
    <property type="evidence" value="ECO:0007669"/>
    <property type="project" value="TreeGrafter"/>
</dbReference>
<comment type="caution">
    <text evidence="3">The sequence shown here is derived from an EMBL/GenBank/DDBJ whole genome shotgun (WGS) entry which is preliminary data.</text>
</comment>
<dbReference type="InterPro" id="IPR014756">
    <property type="entry name" value="Ig_E-set"/>
</dbReference>
<evidence type="ECO:0000313" key="4">
    <source>
        <dbReference type="Proteomes" id="UP001209540"/>
    </source>
</evidence>
<dbReference type="Gene3D" id="2.60.40.640">
    <property type="match status" value="1"/>
</dbReference>
<dbReference type="GO" id="GO:0005886">
    <property type="term" value="C:plasma membrane"/>
    <property type="evidence" value="ECO:0007669"/>
    <property type="project" value="TreeGrafter"/>
</dbReference>
<dbReference type="InterPro" id="IPR011021">
    <property type="entry name" value="Arrestin-like_N"/>
</dbReference>
<proteinExistence type="predicted"/>
<dbReference type="InterPro" id="IPR050357">
    <property type="entry name" value="Arrestin_domain-protein"/>
</dbReference>
<dbReference type="Proteomes" id="UP001209540">
    <property type="component" value="Unassembled WGS sequence"/>
</dbReference>
<name>A0AAD5K8A4_9FUNG</name>
<reference evidence="3" key="1">
    <citation type="journal article" date="2022" name="IScience">
        <title>Evolution of zygomycete secretomes and the origins of terrestrial fungal ecologies.</title>
        <authorList>
            <person name="Chang Y."/>
            <person name="Wang Y."/>
            <person name="Mondo S."/>
            <person name="Ahrendt S."/>
            <person name="Andreopoulos W."/>
            <person name="Barry K."/>
            <person name="Beard J."/>
            <person name="Benny G.L."/>
            <person name="Blankenship S."/>
            <person name="Bonito G."/>
            <person name="Cuomo C."/>
            <person name="Desiro A."/>
            <person name="Gervers K.A."/>
            <person name="Hundley H."/>
            <person name="Kuo A."/>
            <person name="LaButti K."/>
            <person name="Lang B.F."/>
            <person name="Lipzen A."/>
            <person name="O'Donnell K."/>
            <person name="Pangilinan J."/>
            <person name="Reynolds N."/>
            <person name="Sandor L."/>
            <person name="Smith M.E."/>
            <person name="Tsang A."/>
            <person name="Grigoriev I.V."/>
            <person name="Stajich J.E."/>
            <person name="Spatafora J.W."/>
        </authorList>
    </citation>
    <scope>NUCLEOTIDE SEQUENCE</scope>
    <source>
        <strain evidence="3">RSA 2281</strain>
    </source>
</reference>
<evidence type="ECO:0000259" key="2">
    <source>
        <dbReference type="Pfam" id="PF00339"/>
    </source>
</evidence>
<dbReference type="InterPro" id="IPR014752">
    <property type="entry name" value="Arrestin-like_C"/>
</dbReference>
<sequence length="436" mass="49212">MPVSVPFLTGSKQLSLDLAEPIVYLRGPPSNPATHVLRGEAVLVLSKSISASSIVVKIVGKSHMLWPEGIGARGTKMFHDKTIHEQNIILDSWEGHEDKSIPAGLHRWPFEFLLPNRLVETIEDDLAKTFYYVSVTVHRPGLSVPNLKCRRDILLLRTMSNFDNVLSSHHMPSSSINVDRRLDCCEAHVCVETAIVSSGTQFPISLTLTPYTKADVSLESFNVILTEQRIYRLPEYGARRAEMLDFKLKLSSITNVNDPGIRDIVKEVPFDQLKRALTTKNAHIPLPFAYRFVLKVPNCVDDLNHTTHFSEIDLKHFLKITIELSVPDQPERSIINLELPITILDCRLKEDYALLPTYEEALAGEPANDGDSTNSGFFACPCYLDYKKKRHRNREQWIKAHQLELIQQEQQSDTTNGSTSDGDSSHSPPPPPYREK</sequence>
<feature type="region of interest" description="Disordered" evidence="1">
    <location>
        <begin position="404"/>
        <end position="436"/>
    </location>
</feature>
<protein>
    <recommendedName>
        <fullName evidence="2">Arrestin-like N-terminal domain-containing protein</fullName>
    </recommendedName>
</protein>
<evidence type="ECO:0000313" key="3">
    <source>
        <dbReference type="EMBL" id="KAI9255618.1"/>
    </source>
</evidence>
<dbReference type="PANTHER" id="PTHR11188:SF17">
    <property type="entry name" value="FI21816P1"/>
    <property type="match status" value="1"/>
</dbReference>